<evidence type="ECO:0000256" key="10">
    <source>
        <dbReference type="ARBA" id="ARBA00023012"/>
    </source>
</evidence>
<keyword evidence="10" id="KW-0902">Two-component regulatory system</keyword>
<evidence type="ECO:0000256" key="8">
    <source>
        <dbReference type="ARBA" id="ARBA00022777"/>
    </source>
</evidence>
<keyword evidence="11 13" id="KW-0472">Membrane</keyword>
<comment type="subcellular location">
    <subcellularLocation>
        <location evidence="2">Cell membrane</location>
        <topology evidence="2">Multi-pass membrane protein</topology>
    </subcellularLocation>
</comment>
<evidence type="ECO:0000313" key="15">
    <source>
        <dbReference type="EMBL" id="BEP28252.1"/>
    </source>
</evidence>
<evidence type="ECO:0000256" key="9">
    <source>
        <dbReference type="ARBA" id="ARBA00022840"/>
    </source>
</evidence>
<dbReference type="InterPro" id="IPR050398">
    <property type="entry name" value="HssS/ArlS-like"/>
</dbReference>
<feature type="domain" description="Cache 3/Cache 2 fusion" evidence="14">
    <location>
        <begin position="185"/>
        <end position="310"/>
    </location>
</feature>
<dbReference type="InterPro" id="IPR033462">
    <property type="entry name" value="Cache_3-Cache_2"/>
</dbReference>
<gene>
    <name evidence="15" type="ORF">HLPR_05830</name>
</gene>
<dbReference type="GO" id="GO:0000160">
    <property type="term" value="P:phosphorelay signal transduction system"/>
    <property type="evidence" value="ECO:0007669"/>
    <property type="project" value="UniProtKB-KW"/>
</dbReference>
<evidence type="ECO:0000256" key="1">
    <source>
        <dbReference type="ARBA" id="ARBA00000085"/>
    </source>
</evidence>
<feature type="transmembrane region" description="Helical" evidence="13">
    <location>
        <begin position="312"/>
        <end position="333"/>
    </location>
</feature>
<dbReference type="GO" id="GO:0004673">
    <property type="term" value="F:protein histidine kinase activity"/>
    <property type="evidence" value="ECO:0007669"/>
    <property type="project" value="UniProtKB-EC"/>
</dbReference>
<name>A0AAU9E6H9_9FIRM</name>
<dbReference type="Gene3D" id="3.30.565.10">
    <property type="entry name" value="Histidine kinase-like ATPase, C-terminal domain"/>
    <property type="match status" value="1"/>
</dbReference>
<comment type="catalytic activity">
    <reaction evidence="1">
        <text>ATP + protein L-histidine = ADP + protein N-phospho-L-histidine.</text>
        <dbReference type="EC" id="2.7.13.3"/>
    </reaction>
</comment>
<dbReference type="CDD" id="cd12912">
    <property type="entry name" value="PDC2_MCP_like"/>
    <property type="match status" value="1"/>
</dbReference>
<evidence type="ECO:0000256" key="2">
    <source>
        <dbReference type="ARBA" id="ARBA00004651"/>
    </source>
</evidence>
<dbReference type="EC" id="2.7.13.3" evidence="3"/>
<keyword evidence="7" id="KW-0547">Nucleotide-binding</keyword>
<keyword evidence="6" id="KW-0808">Transferase</keyword>
<dbReference type="Gene3D" id="1.10.287.130">
    <property type="match status" value="1"/>
</dbReference>
<keyword evidence="16" id="KW-1185">Reference proteome</keyword>
<dbReference type="PANTHER" id="PTHR45528:SF1">
    <property type="entry name" value="SENSOR HISTIDINE KINASE CPXA"/>
    <property type="match status" value="1"/>
</dbReference>
<accession>A0AAU9E6H9</accession>
<dbReference type="KEGG" id="hprf:HLPR_05830"/>
<feature type="transmembrane region" description="Helical" evidence="13">
    <location>
        <begin position="12"/>
        <end position="30"/>
    </location>
</feature>
<evidence type="ECO:0000256" key="12">
    <source>
        <dbReference type="SAM" id="Coils"/>
    </source>
</evidence>
<dbReference type="Gene3D" id="3.30.450.20">
    <property type="entry name" value="PAS domain"/>
    <property type="match status" value="1"/>
</dbReference>
<proteinExistence type="predicted"/>
<dbReference type="GO" id="GO:0005524">
    <property type="term" value="F:ATP binding"/>
    <property type="evidence" value="ECO:0007669"/>
    <property type="project" value="UniProtKB-KW"/>
</dbReference>
<dbReference type="CDD" id="cd06225">
    <property type="entry name" value="HAMP"/>
    <property type="match status" value="1"/>
</dbReference>
<protein>
    <recommendedName>
        <fullName evidence="3">histidine kinase</fullName>
        <ecNumber evidence="3">2.7.13.3</ecNumber>
    </recommendedName>
</protein>
<evidence type="ECO:0000259" key="14">
    <source>
        <dbReference type="Pfam" id="PF17201"/>
    </source>
</evidence>
<feature type="coiled-coil region" evidence="12">
    <location>
        <begin position="396"/>
        <end position="430"/>
    </location>
</feature>
<evidence type="ECO:0000256" key="7">
    <source>
        <dbReference type="ARBA" id="ARBA00022741"/>
    </source>
</evidence>
<keyword evidence="12" id="KW-0175">Coiled coil</keyword>
<keyword evidence="4" id="KW-1003">Cell membrane</keyword>
<dbReference type="GO" id="GO:0005886">
    <property type="term" value="C:plasma membrane"/>
    <property type="evidence" value="ECO:0007669"/>
    <property type="project" value="UniProtKB-SubCell"/>
</dbReference>
<evidence type="ECO:0000256" key="6">
    <source>
        <dbReference type="ARBA" id="ARBA00022679"/>
    </source>
</evidence>
<keyword evidence="13" id="KW-1133">Transmembrane helix</keyword>
<dbReference type="EMBL" id="AP028654">
    <property type="protein sequence ID" value="BEP28252.1"/>
    <property type="molecule type" value="Genomic_DNA"/>
</dbReference>
<keyword evidence="13" id="KW-0812">Transmembrane</keyword>
<reference evidence="15 16" key="1">
    <citation type="submission" date="2023-08" db="EMBL/GenBank/DDBJ databases">
        <title>Helicovermis profunda gen. nov., sp. nov., a novel mesophilic, fermentative bacterium within the Bacillota from a deep-sea hydrothermal vent chimney.</title>
        <authorList>
            <person name="Miyazaki U."/>
            <person name="Mizutani D."/>
            <person name="Hashimoto Y."/>
            <person name="Tame A."/>
            <person name="Sawayama S."/>
            <person name="Miyazaki J."/>
            <person name="Takai K."/>
            <person name="Nakagawa S."/>
        </authorList>
    </citation>
    <scope>NUCLEOTIDE SEQUENCE [LARGE SCALE GENOMIC DNA]</scope>
    <source>
        <strain evidence="15 16">S502</strain>
    </source>
</reference>
<evidence type="ECO:0000256" key="5">
    <source>
        <dbReference type="ARBA" id="ARBA00022553"/>
    </source>
</evidence>
<evidence type="ECO:0000313" key="16">
    <source>
        <dbReference type="Proteomes" id="UP001321786"/>
    </source>
</evidence>
<keyword evidence="9" id="KW-0067">ATP-binding</keyword>
<keyword evidence="5" id="KW-0597">Phosphoprotein</keyword>
<sequence length="677" mass="79839">MLMNIKKIRTKIVLVVLFCSISLSVILLILTSNYSSLLMKSESEEKLMNLTVGYAKKLDSEFLKKKTVAENIEMYVRNTFDLDEFYKNDDYYDKYRDSIEPFIRMTADRYGDAWIYFSPYLKKDEVHDIWYFDLNRDGKTEKMKESNKDFYKTEINKDWFFKPMHEKKAYWTDPYPTSQLFGTGIWWISYSLPIFIDDTFIGAVGTDFIYQEFENEIRNLNIYKTGYAILTNSKYDFLIHPVYDKHDNLKTIDNGNYKWMSDYIDKREKGIIEYTWIDGDEKIMAFSKLYNGWVIAITASKKEIYNVIKKQLLYMITLVIIGSTITAFIVYYLSFKLTNSLEKVTSRIKLIGKGNYEIEIPKYLLKDISEVGTLAKSVEEMRIRQKKSFEEITDYNSNLEELVEMRTNELKEMNNELEISFKNLKATQELLVETQKFEAISHLLIEISHRMNTPLGNAKMSTSFVESLIKKIKDNFKENKLSKQKFIDNFNEMEKSIKIASSSIDISSELIRDLQNILVNTQTFDRNLVNMKIFLDSTFNYIKKRCSDKLTLYWSVDCDENIEFSIYTKTLVEVFENLVKYSLLNAINIEVNMIRVVAKLETNNLIIDYYDQSKPILAEDREHIFEPFTFNSFETGSSGLELHLAYTYIKRGLGGKILYLKNSDDRYYFRIILPSEK</sequence>
<dbReference type="Pfam" id="PF17201">
    <property type="entry name" value="Cache_3-Cache_2"/>
    <property type="match status" value="1"/>
</dbReference>
<evidence type="ECO:0000256" key="13">
    <source>
        <dbReference type="SAM" id="Phobius"/>
    </source>
</evidence>
<dbReference type="AlphaFoldDB" id="A0AAU9E6H9"/>
<dbReference type="Proteomes" id="UP001321786">
    <property type="component" value="Chromosome"/>
</dbReference>
<evidence type="ECO:0000256" key="11">
    <source>
        <dbReference type="ARBA" id="ARBA00023136"/>
    </source>
</evidence>
<evidence type="ECO:0000256" key="4">
    <source>
        <dbReference type="ARBA" id="ARBA00022475"/>
    </source>
</evidence>
<dbReference type="PANTHER" id="PTHR45528">
    <property type="entry name" value="SENSOR HISTIDINE KINASE CPXA"/>
    <property type="match status" value="1"/>
</dbReference>
<dbReference type="CDD" id="cd12913">
    <property type="entry name" value="PDC1_MCP_like"/>
    <property type="match status" value="1"/>
</dbReference>
<evidence type="ECO:0000256" key="3">
    <source>
        <dbReference type="ARBA" id="ARBA00012438"/>
    </source>
</evidence>
<dbReference type="Gene3D" id="6.10.340.10">
    <property type="match status" value="1"/>
</dbReference>
<keyword evidence="8" id="KW-0418">Kinase</keyword>
<dbReference type="SUPFAM" id="SSF55874">
    <property type="entry name" value="ATPase domain of HSP90 chaperone/DNA topoisomerase II/histidine kinase"/>
    <property type="match status" value="1"/>
</dbReference>
<dbReference type="InterPro" id="IPR036890">
    <property type="entry name" value="HATPase_C_sf"/>
</dbReference>
<organism evidence="15 16">
    <name type="scientific">Helicovermis profundi</name>
    <dbReference type="NCBI Taxonomy" id="3065157"/>
    <lineage>
        <taxon>Bacteria</taxon>
        <taxon>Bacillati</taxon>
        <taxon>Bacillota</taxon>
        <taxon>Clostridia</taxon>
        <taxon>Helicovermis</taxon>
    </lineage>
</organism>